<evidence type="ECO:0000313" key="2">
    <source>
        <dbReference type="Proteomes" id="UP000821845"/>
    </source>
</evidence>
<name>A0ACB7SB88_HYAAI</name>
<accession>A0ACB7SB88</accession>
<proteinExistence type="predicted"/>
<comment type="caution">
    <text evidence="1">The sequence shown here is derived from an EMBL/GenBank/DDBJ whole genome shotgun (WGS) entry which is preliminary data.</text>
</comment>
<dbReference type="Proteomes" id="UP000821845">
    <property type="component" value="Chromosome 5"/>
</dbReference>
<protein>
    <submittedName>
        <fullName evidence="1">Uncharacterized protein</fullName>
    </submittedName>
</protein>
<gene>
    <name evidence="1" type="ORF">HPB50_022793</name>
</gene>
<dbReference type="EMBL" id="CM023485">
    <property type="protein sequence ID" value="KAH6931199.1"/>
    <property type="molecule type" value="Genomic_DNA"/>
</dbReference>
<organism evidence="1 2">
    <name type="scientific">Hyalomma asiaticum</name>
    <name type="common">Tick</name>
    <dbReference type="NCBI Taxonomy" id="266040"/>
    <lineage>
        <taxon>Eukaryota</taxon>
        <taxon>Metazoa</taxon>
        <taxon>Ecdysozoa</taxon>
        <taxon>Arthropoda</taxon>
        <taxon>Chelicerata</taxon>
        <taxon>Arachnida</taxon>
        <taxon>Acari</taxon>
        <taxon>Parasitiformes</taxon>
        <taxon>Ixodida</taxon>
        <taxon>Ixodoidea</taxon>
        <taxon>Ixodidae</taxon>
        <taxon>Hyalomminae</taxon>
        <taxon>Hyalomma</taxon>
    </lineage>
</organism>
<sequence>MTYECYRTGEGLEPSFAINLATVLDGTQPNNGLALGTVWYETFGQLNSYVTTTFTVAYNITTGLIVLRGKTATALLEIVLPPYNGAAYYTKLTIVNQRNRVVYKVFDTSGTCMNAAALVFKTCYDIHDECCNRRESCRGNRVSLSRPRPIVNQRNRVVYKVFDTSGTCMNAAALVFKTCYDIHDECCNRRQSCRGNGMSLSRPRRELGCPMLQYSRYPEAEPHPLCADYHSCT</sequence>
<reference evidence="1" key="1">
    <citation type="submission" date="2020-05" db="EMBL/GenBank/DDBJ databases">
        <title>Large-scale comparative analyses of tick genomes elucidate their genetic diversity and vector capacities.</title>
        <authorList>
            <person name="Jia N."/>
            <person name="Wang J."/>
            <person name="Shi W."/>
            <person name="Du L."/>
            <person name="Sun Y."/>
            <person name="Zhan W."/>
            <person name="Jiang J."/>
            <person name="Wang Q."/>
            <person name="Zhang B."/>
            <person name="Ji P."/>
            <person name="Sakyi L.B."/>
            <person name="Cui X."/>
            <person name="Yuan T."/>
            <person name="Jiang B."/>
            <person name="Yang W."/>
            <person name="Lam T.T.-Y."/>
            <person name="Chang Q."/>
            <person name="Ding S."/>
            <person name="Wang X."/>
            <person name="Zhu J."/>
            <person name="Ruan X."/>
            <person name="Zhao L."/>
            <person name="Wei J."/>
            <person name="Que T."/>
            <person name="Du C."/>
            <person name="Cheng J."/>
            <person name="Dai P."/>
            <person name="Han X."/>
            <person name="Huang E."/>
            <person name="Gao Y."/>
            <person name="Liu J."/>
            <person name="Shao H."/>
            <person name="Ye R."/>
            <person name="Li L."/>
            <person name="Wei W."/>
            <person name="Wang X."/>
            <person name="Wang C."/>
            <person name="Yang T."/>
            <person name="Huo Q."/>
            <person name="Li W."/>
            <person name="Guo W."/>
            <person name="Chen H."/>
            <person name="Zhou L."/>
            <person name="Ni X."/>
            <person name="Tian J."/>
            <person name="Zhou Y."/>
            <person name="Sheng Y."/>
            <person name="Liu T."/>
            <person name="Pan Y."/>
            <person name="Xia L."/>
            <person name="Li J."/>
            <person name="Zhao F."/>
            <person name="Cao W."/>
        </authorList>
    </citation>
    <scope>NUCLEOTIDE SEQUENCE</scope>
    <source>
        <strain evidence="1">Hyas-2018</strain>
    </source>
</reference>
<keyword evidence="2" id="KW-1185">Reference proteome</keyword>
<evidence type="ECO:0000313" key="1">
    <source>
        <dbReference type="EMBL" id="KAH6931199.1"/>
    </source>
</evidence>